<feature type="domain" description="FecR protein" evidence="1">
    <location>
        <begin position="133"/>
        <end position="227"/>
    </location>
</feature>
<protein>
    <submittedName>
        <fullName evidence="3">FecR family protein</fullName>
    </submittedName>
</protein>
<dbReference type="Gene3D" id="2.60.120.1440">
    <property type="match status" value="1"/>
</dbReference>
<dbReference type="AlphaFoldDB" id="A0A3M9NHV9"/>
<evidence type="ECO:0000259" key="1">
    <source>
        <dbReference type="Pfam" id="PF04773"/>
    </source>
</evidence>
<dbReference type="Gene3D" id="3.55.50.30">
    <property type="match status" value="1"/>
</dbReference>
<dbReference type="RefSeq" id="WP_123120191.1">
    <property type="nucleotide sequence ID" value="NZ_RJJR01000005.1"/>
</dbReference>
<dbReference type="Pfam" id="PF16344">
    <property type="entry name" value="FecR_C"/>
    <property type="match status" value="1"/>
</dbReference>
<sequence length="365" mass="41147">MDNDTFLLLTARKLSGAASSEDIRSLEKLLNQDELLKKKYELLKAHWENKNMVAADVHSALEKVLHRMQNDKIQKEYPGLDLRPQRKRPVKWLLQFSKVAAVITVALVSIYFLNQKKLVPEVAQLTAKDTLQTLQTPKGKRTAITLSDGTKVIMNADSRLTFPKNFSGNTREVSLAGEAFFDVTHKAKIPFIIHTDKISIKVLGTEFNVKSYPGDSTTETTLIHGMIEVTLNDRPDDRIVLKPKEKLVVSNSAAEKSSSAIKTVPETHAAELLISNLHYVSGSDSTAIETSWVNNKLIFQDETFGKLAEELGRKYDVAIEFKNEVIKNYRFTGIFENESITQALDALRLTEKFNYKMNGTTIIIY</sequence>
<organism evidence="3 4">
    <name type="scientific">Hanamia caeni</name>
    <dbReference type="NCBI Taxonomy" id="2294116"/>
    <lineage>
        <taxon>Bacteria</taxon>
        <taxon>Pseudomonadati</taxon>
        <taxon>Bacteroidota</taxon>
        <taxon>Chitinophagia</taxon>
        <taxon>Chitinophagales</taxon>
        <taxon>Chitinophagaceae</taxon>
        <taxon>Hanamia</taxon>
    </lineage>
</organism>
<dbReference type="GO" id="GO:0016989">
    <property type="term" value="F:sigma factor antagonist activity"/>
    <property type="evidence" value="ECO:0007669"/>
    <property type="project" value="TreeGrafter"/>
</dbReference>
<evidence type="ECO:0000313" key="3">
    <source>
        <dbReference type="EMBL" id="RNI37350.1"/>
    </source>
</evidence>
<dbReference type="PIRSF" id="PIRSF018266">
    <property type="entry name" value="FecR"/>
    <property type="match status" value="1"/>
</dbReference>
<proteinExistence type="predicted"/>
<dbReference type="EMBL" id="RJJR01000005">
    <property type="protein sequence ID" value="RNI37350.1"/>
    <property type="molecule type" value="Genomic_DNA"/>
</dbReference>
<dbReference type="InterPro" id="IPR006860">
    <property type="entry name" value="FecR"/>
</dbReference>
<dbReference type="OrthoDB" id="1523735at2"/>
<dbReference type="InterPro" id="IPR012373">
    <property type="entry name" value="Ferrdict_sens_TM"/>
</dbReference>
<accession>A0A3M9NHV9</accession>
<dbReference type="FunFam" id="2.60.120.1440:FF:000001">
    <property type="entry name" value="Putative anti-sigma factor"/>
    <property type="match status" value="1"/>
</dbReference>
<gene>
    <name evidence="3" type="ORF">EFY79_08095</name>
</gene>
<dbReference type="PANTHER" id="PTHR30273:SF2">
    <property type="entry name" value="PROTEIN FECR"/>
    <property type="match status" value="1"/>
</dbReference>
<reference evidence="3 4" key="1">
    <citation type="submission" date="2018-11" db="EMBL/GenBank/DDBJ databases">
        <title>Draft genome sequence of Ferruginibacter sp. BO-59.</title>
        <authorList>
            <person name="Im W.T."/>
        </authorList>
    </citation>
    <scope>NUCLEOTIDE SEQUENCE [LARGE SCALE GENOMIC DNA]</scope>
    <source>
        <strain evidence="3 4">BO-59</strain>
    </source>
</reference>
<dbReference type="PANTHER" id="PTHR30273">
    <property type="entry name" value="PERIPLASMIC SIGNAL SENSOR AND SIGMA FACTOR ACTIVATOR FECR-RELATED"/>
    <property type="match status" value="1"/>
</dbReference>
<name>A0A3M9NHV9_9BACT</name>
<feature type="domain" description="Protein FecR C-terminal" evidence="2">
    <location>
        <begin position="296"/>
        <end position="364"/>
    </location>
</feature>
<dbReference type="InterPro" id="IPR032508">
    <property type="entry name" value="FecR_C"/>
</dbReference>
<evidence type="ECO:0000259" key="2">
    <source>
        <dbReference type="Pfam" id="PF16344"/>
    </source>
</evidence>
<evidence type="ECO:0000313" key="4">
    <source>
        <dbReference type="Proteomes" id="UP000267223"/>
    </source>
</evidence>
<keyword evidence="4" id="KW-1185">Reference proteome</keyword>
<dbReference type="Proteomes" id="UP000267223">
    <property type="component" value="Unassembled WGS sequence"/>
</dbReference>
<comment type="caution">
    <text evidence="3">The sequence shown here is derived from an EMBL/GenBank/DDBJ whole genome shotgun (WGS) entry which is preliminary data.</text>
</comment>
<dbReference type="Pfam" id="PF04773">
    <property type="entry name" value="FecR"/>
    <property type="match status" value="1"/>
</dbReference>